<gene>
    <name evidence="1" type="ORF">EBBID32_11520</name>
</gene>
<accession>N1MJ65</accession>
<reference evidence="2" key="2">
    <citation type="submission" date="2013-04" db="EMBL/GenBank/DDBJ databases">
        <title>Bisphenol A degrading Sphingobium sp. strain BiD32.</title>
        <authorList>
            <person name="Nielsen J.L."/>
            <person name="Zhou N.A."/>
            <person name="Kjeldal H."/>
        </authorList>
    </citation>
    <scope>NUCLEOTIDE SEQUENCE [LARGE SCALE GENOMIC DNA]</scope>
    <source>
        <strain evidence="2">BiD32</strain>
    </source>
</reference>
<evidence type="ECO:0000313" key="1">
    <source>
        <dbReference type="EMBL" id="CCW16814.1"/>
    </source>
</evidence>
<sequence length="48" mass="5657">MFEWPSIVQRRRPEALFMPFIIILLVDMTDPLDLPSRILPLSPARRHA</sequence>
<evidence type="ECO:0000313" key="2">
    <source>
        <dbReference type="Proteomes" id="UP000013201"/>
    </source>
</evidence>
<comment type="caution">
    <text evidence="1">The sequence shown here is derived from an EMBL/GenBank/DDBJ whole genome shotgun (WGS) entry which is preliminary data.</text>
</comment>
<reference evidence="1 2" key="1">
    <citation type="submission" date="2013-03" db="EMBL/GenBank/DDBJ databases">
        <authorList>
            <person name="Le V."/>
        </authorList>
    </citation>
    <scope>NUCLEOTIDE SEQUENCE [LARGE SCALE GENOMIC DNA]</scope>
    <source>
        <strain evidence="1 2">BiD32</strain>
    </source>
</reference>
<keyword evidence="2" id="KW-1185">Reference proteome</keyword>
<name>N1MJ65_9SPHN</name>
<dbReference type="EMBL" id="CAVK010000057">
    <property type="protein sequence ID" value="CCW16814.1"/>
    <property type="molecule type" value="Genomic_DNA"/>
</dbReference>
<protein>
    <submittedName>
        <fullName evidence="1">Uncharacterized protein</fullName>
    </submittedName>
</protein>
<dbReference type="AlphaFoldDB" id="N1MJ65"/>
<organism evidence="1 2">
    <name type="scientific">Sphingobium indicum BiD32</name>
    <dbReference type="NCBI Taxonomy" id="1301087"/>
    <lineage>
        <taxon>Bacteria</taxon>
        <taxon>Pseudomonadati</taxon>
        <taxon>Pseudomonadota</taxon>
        <taxon>Alphaproteobacteria</taxon>
        <taxon>Sphingomonadales</taxon>
        <taxon>Sphingomonadaceae</taxon>
        <taxon>Sphingobium</taxon>
    </lineage>
</organism>
<proteinExistence type="predicted"/>
<dbReference type="Proteomes" id="UP000013201">
    <property type="component" value="Unassembled WGS sequence"/>
</dbReference>